<sequence length="108" mass="12364">MLRVAVRRVTLTPTILLCLRRQLHISTAAPLTRSATSCLQGVPVVCFNPENRFSIILLCFSKFFLLGQHIVLREICKKQFLRLTTHPTTPDFRPSVYIETHHHPLLSS</sequence>
<name>A0A165ZUC9_9AGAM</name>
<reference evidence="1 2" key="1">
    <citation type="journal article" date="2016" name="Mol. Biol. Evol.">
        <title>Comparative Genomics of Early-Diverging Mushroom-Forming Fungi Provides Insights into the Origins of Lignocellulose Decay Capabilities.</title>
        <authorList>
            <person name="Nagy L.G."/>
            <person name="Riley R."/>
            <person name="Tritt A."/>
            <person name="Adam C."/>
            <person name="Daum C."/>
            <person name="Floudas D."/>
            <person name="Sun H."/>
            <person name="Yadav J.S."/>
            <person name="Pangilinan J."/>
            <person name="Larsson K.H."/>
            <person name="Matsuura K."/>
            <person name="Barry K."/>
            <person name="Labutti K."/>
            <person name="Kuo R."/>
            <person name="Ohm R.A."/>
            <person name="Bhattacharya S.S."/>
            <person name="Shirouzu T."/>
            <person name="Yoshinaga Y."/>
            <person name="Martin F.M."/>
            <person name="Grigoriev I.V."/>
            <person name="Hibbett D.S."/>
        </authorList>
    </citation>
    <scope>NUCLEOTIDE SEQUENCE [LARGE SCALE GENOMIC DNA]</scope>
    <source>
        <strain evidence="1 2">HHB10207 ss-3</strain>
    </source>
</reference>
<accession>A0A165ZUC9</accession>
<gene>
    <name evidence="1" type="ORF">SISSUDRAFT_254814</name>
</gene>
<keyword evidence="2" id="KW-1185">Reference proteome</keyword>
<evidence type="ECO:0000313" key="2">
    <source>
        <dbReference type="Proteomes" id="UP000076798"/>
    </source>
</evidence>
<proteinExistence type="predicted"/>
<dbReference type="EMBL" id="KV428171">
    <property type="protein sequence ID" value="KZT34640.1"/>
    <property type="molecule type" value="Genomic_DNA"/>
</dbReference>
<evidence type="ECO:0000313" key="1">
    <source>
        <dbReference type="EMBL" id="KZT34640.1"/>
    </source>
</evidence>
<dbReference type="Proteomes" id="UP000076798">
    <property type="component" value="Unassembled WGS sequence"/>
</dbReference>
<dbReference type="AlphaFoldDB" id="A0A165ZUC9"/>
<organism evidence="1 2">
    <name type="scientific">Sistotremastrum suecicum HHB10207 ss-3</name>
    <dbReference type="NCBI Taxonomy" id="1314776"/>
    <lineage>
        <taxon>Eukaryota</taxon>
        <taxon>Fungi</taxon>
        <taxon>Dikarya</taxon>
        <taxon>Basidiomycota</taxon>
        <taxon>Agaricomycotina</taxon>
        <taxon>Agaricomycetes</taxon>
        <taxon>Sistotremastrales</taxon>
        <taxon>Sistotremastraceae</taxon>
        <taxon>Sistotremastrum</taxon>
    </lineage>
</organism>
<protein>
    <submittedName>
        <fullName evidence="1">Uncharacterized protein</fullName>
    </submittedName>
</protein>